<name>A0ABQ4PHN6_9GAMM</name>
<comment type="caution">
    <text evidence="3">The sequence shown here is derived from an EMBL/GenBank/DDBJ whole genome shotgun (WGS) entry which is preliminary data.</text>
</comment>
<comment type="similarity">
    <text evidence="1">Belongs to the sulfur carrier protein TusA family.</text>
</comment>
<feature type="domain" description="UPF0033" evidence="2">
    <location>
        <begin position="3"/>
        <end position="69"/>
    </location>
</feature>
<dbReference type="Pfam" id="PF01206">
    <property type="entry name" value="TusA"/>
    <property type="match status" value="1"/>
</dbReference>
<dbReference type="SUPFAM" id="SSF64307">
    <property type="entry name" value="SirA-like"/>
    <property type="match status" value="1"/>
</dbReference>
<dbReference type="Gene3D" id="3.30.110.40">
    <property type="entry name" value="TusA-like domain"/>
    <property type="match status" value="1"/>
</dbReference>
<dbReference type="PANTHER" id="PTHR33279">
    <property type="entry name" value="SULFUR CARRIER PROTEIN YEDF-RELATED"/>
    <property type="match status" value="1"/>
</dbReference>
<dbReference type="RefSeq" id="WP_119976864.1">
    <property type="nucleotide sequence ID" value="NZ_BPFB01000020.1"/>
</dbReference>
<keyword evidence="4" id="KW-1185">Reference proteome</keyword>
<evidence type="ECO:0000313" key="3">
    <source>
        <dbReference type="EMBL" id="GIU47014.1"/>
    </source>
</evidence>
<dbReference type="InterPro" id="IPR036868">
    <property type="entry name" value="TusA-like_sf"/>
</dbReference>
<dbReference type="PANTHER" id="PTHR33279:SF19">
    <property type="entry name" value="SSL1707 PROTEIN"/>
    <property type="match status" value="1"/>
</dbReference>
<protein>
    <recommendedName>
        <fullName evidence="2">UPF0033 domain-containing protein</fullName>
    </recommendedName>
</protein>
<organism evidence="3 4">
    <name type="scientific">Shewanella algidipiscicola</name>
    <dbReference type="NCBI Taxonomy" id="614070"/>
    <lineage>
        <taxon>Bacteria</taxon>
        <taxon>Pseudomonadati</taxon>
        <taxon>Pseudomonadota</taxon>
        <taxon>Gammaproteobacteria</taxon>
        <taxon>Alteromonadales</taxon>
        <taxon>Shewanellaceae</taxon>
        <taxon>Shewanella</taxon>
    </lineage>
</organism>
<reference evidence="3 4" key="1">
    <citation type="submission" date="2021-05" db="EMBL/GenBank/DDBJ databases">
        <title>Molecular characterization for Shewanella algae harboring chromosomal blaOXA-55-like strains isolated from clinical and environment sample.</title>
        <authorList>
            <person name="Ohama Y."/>
            <person name="Aoki K."/>
            <person name="Harada S."/>
            <person name="Moriya K."/>
            <person name="Ishii Y."/>
            <person name="Tateda K."/>
        </authorList>
    </citation>
    <scope>NUCLEOTIDE SEQUENCE [LARGE SCALE GENOMIC DNA]</scope>
    <source>
        <strain evidence="3 4">LMG 23746</strain>
    </source>
</reference>
<proteinExistence type="inferred from homology"/>
<dbReference type="InterPro" id="IPR001455">
    <property type="entry name" value="TusA-like"/>
</dbReference>
<evidence type="ECO:0000259" key="2">
    <source>
        <dbReference type="Pfam" id="PF01206"/>
    </source>
</evidence>
<evidence type="ECO:0000313" key="4">
    <source>
        <dbReference type="Proteomes" id="UP000761574"/>
    </source>
</evidence>
<accession>A0ABQ4PHN6</accession>
<dbReference type="Proteomes" id="UP000761574">
    <property type="component" value="Unassembled WGS sequence"/>
</dbReference>
<sequence>MTFIDLTSYRCPLALVKLKLALKQMSDGEQLLVSLADKGSRQDAPRFLTRQGYLYTEQQNNDQVLVLAVVKTARS</sequence>
<gene>
    <name evidence="3" type="ORF">TUM4630_19380</name>
</gene>
<dbReference type="CDD" id="cd00291">
    <property type="entry name" value="SirA_YedF_YeeD"/>
    <property type="match status" value="1"/>
</dbReference>
<evidence type="ECO:0000256" key="1">
    <source>
        <dbReference type="ARBA" id="ARBA00008984"/>
    </source>
</evidence>
<dbReference type="EMBL" id="BPFB01000020">
    <property type="protein sequence ID" value="GIU47014.1"/>
    <property type="molecule type" value="Genomic_DNA"/>
</dbReference>